<evidence type="ECO:0000256" key="1">
    <source>
        <dbReference type="SAM" id="MobiDB-lite"/>
    </source>
</evidence>
<keyword evidence="3" id="KW-1185">Reference proteome</keyword>
<proteinExistence type="predicted"/>
<comment type="caution">
    <text evidence="2">The sequence shown here is derived from an EMBL/GenBank/DDBJ whole genome shotgun (WGS) entry which is preliminary data.</text>
</comment>
<dbReference type="Proteomes" id="UP000295083">
    <property type="component" value="Unassembled WGS sequence"/>
</dbReference>
<reference evidence="2 3" key="1">
    <citation type="submission" date="2018-11" db="EMBL/GenBank/DDBJ databases">
        <title>Genome sequence and assembly of Colletotrichum spinosum.</title>
        <authorList>
            <person name="Gan P."/>
            <person name="Shirasu K."/>
        </authorList>
    </citation>
    <scope>NUCLEOTIDE SEQUENCE [LARGE SCALE GENOMIC DNA]</scope>
    <source>
        <strain evidence="2 3">CBS 515.97</strain>
    </source>
</reference>
<sequence length="175" mass="19701">MNDDRPQVADFRPTLHRRDIRQPDGLESLIREPPSLLLDAIPVSEKSEKKSNEMCGPSLYDNHAWLQGKGYELHGHAKGDLGSILEEPGRHILLVSVHPERTLVESNIATASFDNPNEGNFQVWATPHYQGKEGRREDFRFSTAKERIVNIHQATGIHGARIGSKNFGEANFRLT</sequence>
<dbReference type="EMBL" id="QAPG01000117">
    <property type="protein sequence ID" value="TDZ30836.1"/>
    <property type="molecule type" value="Genomic_DNA"/>
</dbReference>
<evidence type="ECO:0000313" key="2">
    <source>
        <dbReference type="EMBL" id="TDZ30836.1"/>
    </source>
</evidence>
<feature type="region of interest" description="Disordered" evidence="1">
    <location>
        <begin position="1"/>
        <end position="28"/>
    </location>
</feature>
<protein>
    <submittedName>
        <fullName evidence="2">Uncharacterized protein</fullName>
    </submittedName>
</protein>
<accession>A0A4R8Q2D8</accession>
<evidence type="ECO:0000313" key="3">
    <source>
        <dbReference type="Proteomes" id="UP000295083"/>
    </source>
</evidence>
<gene>
    <name evidence="2" type="ORF">C8035_v002232</name>
</gene>
<name>A0A4R8Q2D8_9PEZI</name>
<organism evidence="2 3">
    <name type="scientific">Colletotrichum spinosum</name>
    <dbReference type="NCBI Taxonomy" id="1347390"/>
    <lineage>
        <taxon>Eukaryota</taxon>
        <taxon>Fungi</taxon>
        <taxon>Dikarya</taxon>
        <taxon>Ascomycota</taxon>
        <taxon>Pezizomycotina</taxon>
        <taxon>Sordariomycetes</taxon>
        <taxon>Hypocreomycetidae</taxon>
        <taxon>Glomerellales</taxon>
        <taxon>Glomerellaceae</taxon>
        <taxon>Colletotrichum</taxon>
        <taxon>Colletotrichum orbiculare species complex</taxon>
    </lineage>
</organism>
<dbReference type="AlphaFoldDB" id="A0A4R8Q2D8"/>